<protein>
    <recommendedName>
        <fullName evidence="3">Restriction endonuclease type IV Mrr domain-containing protein</fullName>
    </recommendedName>
</protein>
<evidence type="ECO:0000313" key="1">
    <source>
        <dbReference type="EMBL" id="MDR7298245.1"/>
    </source>
</evidence>
<evidence type="ECO:0000313" key="2">
    <source>
        <dbReference type="Proteomes" id="UP001180536"/>
    </source>
</evidence>
<dbReference type="EMBL" id="JAVDXQ010000005">
    <property type="protein sequence ID" value="MDR7298245.1"/>
    <property type="molecule type" value="Genomic_DNA"/>
</dbReference>
<proteinExistence type="predicted"/>
<name>A0ABU1ZE43_9BURK</name>
<organism evidence="1 2">
    <name type="scientific">Pelomonas aquatica</name>
    <dbReference type="NCBI Taxonomy" id="431058"/>
    <lineage>
        <taxon>Bacteria</taxon>
        <taxon>Pseudomonadati</taxon>
        <taxon>Pseudomonadota</taxon>
        <taxon>Betaproteobacteria</taxon>
        <taxon>Burkholderiales</taxon>
        <taxon>Sphaerotilaceae</taxon>
        <taxon>Roseateles</taxon>
    </lineage>
</organism>
<sequence>MTFATHTEEQINTFCAQLAPVEQAFISHAALGYCALRRDDRWFLYSARLRLDSTMTATPATFKTSQVIAGRIPIDTRSRPLRKVIEELLGTFAVIDASIHFEADENGSYSAYAVPHHRSAGERSALATLKIRGGRAWERVDFEEIGWRLRGSEIAFESLAELCAECDTGDEPGSLEIVAAPVMRILSTSTAKQNKATVMLSCPGELEVDLCRLAYRVIQGSTVVHRDSIAGKGLNWRSEDGIYVTTHDIDIPEGALVDCAVSYQGETHQQAWITDRSAVGNPRRAAFEPSDTELLAMQSMLRDEDDKNGRGFEAAVAWLFWMLGFNPAHLRNSKQHEDAPDILVECEGDFVIVECTIGQLKADKRSNLKARCVNVEKSLAASGNRDAMVLPVLVTRFSHEQVTADLDDAAKAGLHVLTRDDMLALMERTRQINSPAVILAEWRTALEANRAATQRPQTPAF</sequence>
<dbReference type="RefSeq" id="WP_310347236.1">
    <property type="nucleotide sequence ID" value="NZ_JAVDXQ010000005.1"/>
</dbReference>
<gene>
    <name evidence="1" type="ORF">J2X16_003608</name>
</gene>
<evidence type="ECO:0008006" key="3">
    <source>
        <dbReference type="Google" id="ProtNLM"/>
    </source>
</evidence>
<reference evidence="1 2" key="1">
    <citation type="submission" date="2023-07" db="EMBL/GenBank/DDBJ databases">
        <title>Sorghum-associated microbial communities from plants grown in Nebraska, USA.</title>
        <authorList>
            <person name="Schachtman D."/>
        </authorList>
    </citation>
    <scope>NUCLEOTIDE SEQUENCE [LARGE SCALE GENOMIC DNA]</scope>
    <source>
        <strain evidence="1 2">BE310</strain>
    </source>
</reference>
<dbReference type="Proteomes" id="UP001180536">
    <property type="component" value="Unassembled WGS sequence"/>
</dbReference>
<accession>A0ABU1ZE43</accession>
<keyword evidence="2" id="KW-1185">Reference proteome</keyword>
<comment type="caution">
    <text evidence="1">The sequence shown here is derived from an EMBL/GenBank/DDBJ whole genome shotgun (WGS) entry which is preliminary data.</text>
</comment>